<dbReference type="VEuPathDB" id="GiardiaDB:QR46_3914"/>
<gene>
    <name evidence="1" type="ORF">DHA2_151037</name>
</gene>
<evidence type="ECO:0000313" key="2">
    <source>
        <dbReference type="Proteomes" id="UP000018320"/>
    </source>
</evidence>
<dbReference type="AlphaFoldDB" id="V6TQJ6"/>
<dbReference type="VEuPathDB" id="GiardiaDB:GL50581_1370"/>
<dbReference type="Proteomes" id="UP000018320">
    <property type="component" value="Unassembled WGS sequence"/>
</dbReference>
<reference evidence="1 2" key="2">
    <citation type="journal article" date="2013" name="Genome Biol. Evol.">
        <title>Genome sequencing of Giardia lamblia genotypes A2 and B isolates (DH and GS) and comparative analysis with the genomes of genotypes A1 and E (WB and Pig).</title>
        <authorList>
            <person name="Adam R.D."/>
            <person name="Dahlstrom E.W."/>
            <person name="Martens C.A."/>
            <person name="Bruno D.P."/>
            <person name="Barbian K.D."/>
            <person name="Ricklefs S.M."/>
            <person name="Hernandez M.M."/>
            <person name="Narla N.P."/>
            <person name="Patel R.B."/>
            <person name="Porcella S.F."/>
            <person name="Nash T.E."/>
        </authorList>
    </citation>
    <scope>NUCLEOTIDE SEQUENCE [LARGE SCALE GENOMIC DNA]</scope>
    <source>
        <strain evidence="1 2">DH</strain>
    </source>
</reference>
<name>V6TQJ6_GIAIN</name>
<sequence>MNIFHEQSRKLFKLFLVKLCAGIDMHVSLDIDVSPSSRLPAGKWLVIRAGVQEADLETLPSPTQRPLLAKEVQKGPQKTRWFFTKLLAKEKGEHLDHHSYTLRVPRAAAEVDDLSSILLVDLLVQGVLPNECAEHKHSWLDTRADSNDTVLLGRYRVSLADLLGSRGQSQSVSITSLIEDSKLANLAVQYQQFAGTRMDKQVIVTMDRPGARGYLSLCVCTKEAGHALYDVVYQDVASGMKTGPTFELTIPYDILLCYLSSYGLAIADKGETGIPSSSVISNAELKKMGQDLLLGPRDSQASVRLSSNTSLSTSSKLKQSTIRLKYIDKQCKIDQILYVMIDDSVSLRFECIKLGVQTSARMLLQDILEKTSQLIGDMEPGPDERKKPSWRIPWMEVPVPGVKRFLEEAIEVLHSHIVDDNTLVRVSGLSERPFGRLSYDTVISKRIYVLVLSNDALHSIDFHTCISECSSVVFLLFCFMHRDLDPDKLLAQYSNVIIFDILQPDYDQLQHVLLSICSCIRYNAESEKRNHCICGYHIG</sequence>
<dbReference type="VEuPathDB" id="GiardiaDB:DHA2_151037"/>
<proteinExistence type="predicted"/>
<protein>
    <submittedName>
        <fullName evidence="1">Uncharacterized protein</fullName>
    </submittedName>
</protein>
<organism evidence="1 2">
    <name type="scientific">Giardia intestinalis</name>
    <name type="common">Giardia lamblia</name>
    <dbReference type="NCBI Taxonomy" id="5741"/>
    <lineage>
        <taxon>Eukaryota</taxon>
        <taxon>Metamonada</taxon>
        <taxon>Diplomonadida</taxon>
        <taxon>Hexamitidae</taxon>
        <taxon>Giardiinae</taxon>
        <taxon>Giardia</taxon>
    </lineage>
</organism>
<comment type="caution">
    <text evidence="1">The sequence shown here is derived from an EMBL/GenBank/DDBJ whole genome shotgun (WGS) entry which is preliminary data.</text>
</comment>
<evidence type="ECO:0000313" key="1">
    <source>
        <dbReference type="EMBL" id="ESU39285.1"/>
    </source>
</evidence>
<accession>V6TQJ6</accession>
<reference evidence="2" key="1">
    <citation type="submission" date="2012-02" db="EMBL/GenBank/DDBJ databases">
        <title>Genome sequencing of Giardia lamblia Genotypes A2 and B isolates (DH and GS) and comparative analysis with the genomes of Genotypes A1 and E (WB and Pig).</title>
        <authorList>
            <person name="Adam R."/>
            <person name="Dahlstrom E."/>
            <person name="Martens C."/>
            <person name="Bruno D."/>
            <person name="Barbian K."/>
            <person name="Porcella S.F."/>
            <person name="Nash T."/>
        </authorList>
    </citation>
    <scope>NUCLEOTIDE SEQUENCE</scope>
    <source>
        <strain evidence="2">DH</strain>
    </source>
</reference>
<dbReference type="EMBL" id="AHGT01000004">
    <property type="protein sequence ID" value="ESU39285.1"/>
    <property type="molecule type" value="Genomic_DNA"/>
</dbReference>
<dbReference type="VEuPathDB" id="GiardiaDB:GL50803_0017200"/>